<dbReference type="AlphaFoldDB" id="A0A098MBP9"/>
<evidence type="ECO:0000313" key="2">
    <source>
        <dbReference type="Proteomes" id="UP000029734"/>
    </source>
</evidence>
<protein>
    <recommendedName>
        <fullName evidence="3">Lipoprotein</fullName>
    </recommendedName>
</protein>
<proteinExistence type="predicted"/>
<sequence length="115" mass="13018">MNHFIRLLIFFIVILAGCSNNKATEYPLLPYPEVVVWDNKSYVVTDEIVSHLSIGQKLGDVKRYIDPNLALPEKNEDSTIAPVGSTIYEIKDSDLNSEFAVKINGQLRKAVYYEP</sequence>
<dbReference type="EMBL" id="JQCR01000002">
    <property type="protein sequence ID" value="KGE19456.1"/>
    <property type="molecule type" value="Genomic_DNA"/>
</dbReference>
<accession>A0A098MBP9</accession>
<dbReference type="PROSITE" id="PS51257">
    <property type="entry name" value="PROKAR_LIPOPROTEIN"/>
    <property type="match status" value="1"/>
</dbReference>
<gene>
    <name evidence="1" type="ORF">PWYN_08990</name>
</gene>
<dbReference type="eggNOG" id="ENOG502ZW3W">
    <property type="taxonomic scope" value="Bacteria"/>
</dbReference>
<dbReference type="Proteomes" id="UP000029734">
    <property type="component" value="Unassembled WGS sequence"/>
</dbReference>
<dbReference type="STRING" id="268407.PWYN_08990"/>
<evidence type="ECO:0000313" key="1">
    <source>
        <dbReference type="EMBL" id="KGE19456.1"/>
    </source>
</evidence>
<name>A0A098MBP9_9BACL</name>
<evidence type="ECO:0008006" key="3">
    <source>
        <dbReference type="Google" id="ProtNLM"/>
    </source>
</evidence>
<organism evidence="1 2">
    <name type="scientific">Paenibacillus wynnii</name>
    <dbReference type="NCBI Taxonomy" id="268407"/>
    <lineage>
        <taxon>Bacteria</taxon>
        <taxon>Bacillati</taxon>
        <taxon>Bacillota</taxon>
        <taxon>Bacilli</taxon>
        <taxon>Bacillales</taxon>
        <taxon>Paenibacillaceae</taxon>
        <taxon>Paenibacillus</taxon>
    </lineage>
</organism>
<comment type="caution">
    <text evidence="1">The sequence shown here is derived from an EMBL/GenBank/DDBJ whole genome shotgun (WGS) entry which is preliminary data.</text>
</comment>
<keyword evidence="2" id="KW-1185">Reference proteome</keyword>
<reference evidence="1 2" key="1">
    <citation type="submission" date="2014-08" db="EMBL/GenBank/DDBJ databases">
        <authorList>
            <person name="den Bakker H.C."/>
        </authorList>
    </citation>
    <scope>NUCLEOTIDE SEQUENCE [LARGE SCALE GENOMIC DNA]</scope>
    <source>
        <strain evidence="1 2">DSM 18334</strain>
    </source>
</reference>
<reference evidence="1 2" key="2">
    <citation type="submission" date="2014-10" db="EMBL/GenBank/DDBJ databases">
        <title>Comparative genomics of the Paenibacillus odorifer group.</title>
        <authorList>
            <person name="Tsai Y.-C."/>
            <person name="Martin N."/>
            <person name="Korlach J."/>
            <person name="Wiedmann M."/>
        </authorList>
    </citation>
    <scope>NUCLEOTIDE SEQUENCE [LARGE SCALE GENOMIC DNA]</scope>
    <source>
        <strain evidence="1 2">DSM 18334</strain>
    </source>
</reference>
<dbReference type="NCBIfam" id="NF033433">
    <property type="entry name" value="NisI_immun_dup"/>
    <property type="match status" value="1"/>
</dbReference>
<dbReference type="RefSeq" id="WP_036650416.1">
    <property type="nucleotide sequence ID" value="NZ_JQCR01000002.1"/>
</dbReference>
<dbReference type="OrthoDB" id="2647216at2"/>